<name>A0ABV5P429_9ACTN</name>
<comment type="caution">
    <text evidence="1">The sequence shown here is derived from an EMBL/GenBank/DDBJ whole genome shotgun (WGS) entry which is preliminary data.</text>
</comment>
<dbReference type="Proteomes" id="UP001589568">
    <property type="component" value="Unassembled WGS sequence"/>
</dbReference>
<evidence type="ECO:0000313" key="1">
    <source>
        <dbReference type="EMBL" id="MFB9476911.1"/>
    </source>
</evidence>
<accession>A0ABV5P429</accession>
<dbReference type="InterPro" id="IPR002052">
    <property type="entry name" value="DNA_methylase_N6_adenine_CS"/>
</dbReference>
<evidence type="ECO:0000313" key="2">
    <source>
        <dbReference type="Proteomes" id="UP001589568"/>
    </source>
</evidence>
<gene>
    <name evidence="1" type="ORF">ACFFR3_46105</name>
</gene>
<reference evidence="1 2" key="1">
    <citation type="submission" date="2024-09" db="EMBL/GenBank/DDBJ databases">
        <authorList>
            <person name="Sun Q."/>
            <person name="Mori K."/>
        </authorList>
    </citation>
    <scope>NUCLEOTIDE SEQUENCE [LARGE SCALE GENOMIC DNA]</scope>
    <source>
        <strain evidence="1 2">JCM 3324</strain>
    </source>
</reference>
<protein>
    <recommendedName>
        <fullName evidence="3">Methyltransferase</fullName>
    </recommendedName>
</protein>
<evidence type="ECO:0008006" key="3">
    <source>
        <dbReference type="Google" id="ProtNLM"/>
    </source>
</evidence>
<dbReference type="CDD" id="cd02440">
    <property type="entry name" value="AdoMet_MTases"/>
    <property type="match status" value="1"/>
</dbReference>
<organism evidence="1 2">
    <name type="scientific">Nonomuraea salmonea</name>
    <dbReference type="NCBI Taxonomy" id="46181"/>
    <lineage>
        <taxon>Bacteria</taxon>
        <taxon>Bacillati</taxon>
        <taxon>Actinomycetota</taxon>
        <taxon>Actinomycetes</taxon>
        <taxon>Streptosporangiales</taxon>
        <taxon>Streptosporangiaceae</taxon>
        <taxon>Nonomuraea</taxon>
    </lineage>
</organism>
<dbReference type="EMBL" id="JBHMCF010000057">
    <property type="protein sequence ID" value="MFB9476911.1"/>
    <property type="molecule type" value="Genomic_DNA"/>
</dbReference>
<dbReference type="RefSeq" id="WP_379485220.1">
    <property type="nucleotide sequence ID" value="NZ_JBHMCF010000057.1"/>
</dbReference>
<dbReference type="SUPFAM" id="SSF53335">
    <property type="entry name" value="S-adenosyl-L-methionine-dependent methyltransferases"/>
    <property type="match status" value="1"/>
</dbReference>
<dbReference type="PROSITE" id="PS00092">
    <property type="entry name" value="N6_MTASE"/>
    <property type="match status" value="1"/>
</dbReference>
<dbReference type="Gene3D" id="3.40.50.150">
    <property type="entry name" value="Vaccinia Virus protein VP39"/>
    <property type="match status" value="1"/>
</dbReference>
<sequence length="275" mass="30460">MAKLTRREEAAHRRACELLALPRPLTDDEAMQVLEDWHEAASMDRAARGAYFTPMEMAYDFRLNVHGGRVIDLCAGTGRLAWWARDKWLRRANGEPPRELVCVERNRLYVEVGRRVLPEATWICGDVFDVPGMGLGRFDCAISNPPFGPITARAGSAPRYSGDRFEYHVIDLAADLARRGVFVIPQGSAPFRISGGPYREQTSRELERFHAETGIRMDCGVGIDTTHYEGWRGVSPATEIVTCDFTERETPAAPPAPGAAVRPAGGQMELFAALA</sequence>
<proteinExistence type="predicted"/>
<dbReference type="InterPro" id="IPR029063">
    <property type="entry name" value="SAM-dependent_MTases_sf"/>
</dbReference>
<keyword evidence="2" id="KW-1185">Reference proteome</keyword>